<accession>A0AAD7WFT5</accession>
<evidence type="ECO:0000313" key="1">
    <source>
        <dbReference type="EMBL" id="KAJ8394379.1"/>
    </source>
</evidence>
<protein>
    <submittedName>
        <fullName evidence="1">Uncharacterized protein</fullName>
    </submittedName>
</protein>
<comment type="caution">
    <text evidence="1">The sequence shown here is derived from an EMBL/GenBank/DDBJ whole genome shotgun (WGS) entry which is preliminary data.</text>
</comment>
<organism evidence="1 2">
    <name type="scientific">Aldrovandia affinis</name>
    <dbReference type="NCBI Taxonomy" id="143900"/>
    <lineage>
        <taxon>Eukaryota</taxon>
        <taxon>Metazoa</taxon>
        <taxon>Chordata</taxon>
        <taxon>Craniata</taxon>
        <taxon>Vertebrata</taxon>
        <taxon>Euteleostomi</taxon>
        <taxon>Actinopterygii</taxon>
        <taxon>Neopterygii</taxon>
        <taxon>Teleostei</taxon>
        <taxon>Notacanthiformes</taxon>
        <taxon>Halosauridae</taxon>
        <taxon>Aldrovandia</taxon>
    </lineage>
</organism>
<reference evidence="1" key="1">
    <citation type="journal article" date="2023" name="Science">
        <title>Genome structures resolve the early diversification of teleost fishes.</title>
        <authorList>
            <person name="Parey E."/>
            <person name="Louis A."/>
            <person name="Montfort J."/>
            <person name="Bouchez O."/>
            <person name="Roques C."/>
            <person name="Iampietro C."/>
            <person name="Lluch J."/>
            <person name="Castinel A."/>
            <person name="Donnadieu C."/>
            <person name="Desvignes T."/>
            <person name="Floi Bucao C."/>
            <person name="Jouanno E."/>
            <person name="Wen M."/>
            <person name="Mejri S."/>
            <person name="Dirks R."/>
            <person name="Jansen H."/>
            <person name="Henkel C."/>
            <person name="Chen W.J."/>
            <person name="Zahm M."/>
            <person name="Cabau C."/>
            <person name="Klopp C."/>
            <person name="Thompson A.W."/>
            <person name="Robinson-Rechavi M."/>
            <person name="Braasch I."/>
            <person name="Lecointre G."/>
            <person name="Bobe J."/>
            <person name="Postlethwait J.H."/>
            <person name="Berthelot C."/>
            <person name="Roest Crollius H."/>
            <person name="Guiguen Y."/>
        </authorList>
    </citation>
    <scope>NUCLEOTIDE SEQUENCE</scope>
    <source>
        <strain evidence="1">NC1722</strain>
    </source>
</reference>
<dbReference type="Proteomes" id="UP001221898">
    <property type="component" value="Unassembled WGS sequence"/>
</dbReference>
<gene>
    <name evidence="1" type="ORF">AAFF_G00045900</name>
</gene>
<proteinExistence type="predicted"/>
<evidence type="ECO:0000313" key="2">
    <source>
        <dbReference type="Proteomes" id="UP001221898"/>
    </source>
</evidence>
<sequence length="71" mass="7593">MVASQSHSVNVKAKAPVYHAGHRANTNTTVPTPLNSFSWTPPSFCLPPVKEELLLLTSASLNQGCGVTLFQ</sequence>
<name>A0AAD7WFT5_9TELE</name>
<dbReference type="AlphaFoldDB" id="A0AAD7WFT5"/>
<keyword evidence="2" id="KW-1185">Reference proteome</keyword>
<dbReference type="EMBL" id="JAINUG010000126">
    <property type="protein sequence ID" value="KAJ8394379.1"/>
    <property type="molecule type" value="Genomic_DNA"/>
</dbReference>